<dbReference type="InterPro" id="IPR018166">
    <property type="entry name" value="S-AdoMet_deCO2ase_CS"/>
</dbReference>
<dbReference type="Proteomes" id="UP000193218">
    <property type="component" value="Unassembled WGS sequence"/>
</dbReference>
<evidence type="ECO:0000256" key="5">
    <source>
        <dbReference type="SAM" id="MobiDB-lite"/>
    </source>
</evidence>
<dbReference type="RefSeq" id="XP_021870944.1">
    <property type="nucleotide sequence ID" value="XM_022018321.1"/>
</dbReference>
<sequence>MTVPAEITVTPEDATFPGPFEGPEKLLEVWFAPSFDLLPEPSTPLKKRVPTHELDKLDLSSTNGESGDGAATGGIGSSVKRKGLRIVPRAVWEEMLDIVKCKVLSVVEGDELDAYLLSESSLFVAPHVLILKTCGTTLNLLGLHRIIEIAREYCGFTNIWRCFYSRKSFFFPERQSGPHKDWRDEVTFLDSVFCSAGSAYTVGPMNRDHWLLYLTSPDTLPLLPSDSSLSNSSFRLSLPCPGRPPPTYQDQTLEILMTHLSPSARAPFFHAEATSSGSSLTGHELGLGISTRLGIDKLFPAYETTLDSYGFDPCGYSANAVIGSGMPEASSVPGKPGGGYFTIHVTPEEGWSYASFECNVPLPMASSSSTPSITPSSSNDSVSRPHLTQLIRNVVGIFQPSRLSITLFVSTPPSSSSSSSSSSGTDQGPTSTSETEARAWQAFSMDLLGEGYTRKDRIGYEFDGYDLVFACFEKRGWVEEKVQ</sequence>
<dbReference type="SUPFAM" id="SSF56276">
    <property type="entry name" value="S-adenosylmethionine decarboxylase"/>
    <property type="match status" value="1"/>
</dbReference>
<evidence type="ECO:0000313" key="7">
    <source>
        <dbReference type="Proteomes" id="UP000193218"/>
    </source>
</evidence>
<comment type="pathway">
    <text evidence="1">Amine and polyamine biosynthesis; S-adenosylmethioninamine biosynthesis; S-adenosylmethioninamine from S-adenosyl-L-methionine: step 1/1.</text>
</comment>
<evidence type="ECO:0000256" key="4">
    <source>
        <dbReference type="ARBA" id="ARBA00023115"/>
    </source>
</evidence>
<gene>
    <name evidence="6" type="ORF">BD324DRAFT_651352</name>
</gene>
<dbReference type="GO" id="GO:0004014">
    <property type="term" value="F:adenosylmethionine decarboxylase activity"/>
    <property type="evidence" value="ECO:0007669"/>
    <property type="project" value="InterPro"/>
</dbReference>
<dbReference type="OrthoDB" id="1068353at2759"/>
<dbReference type="InterPro" id="IPR048283">
    <property type="entry name" value="AdoMetDC-like"/>
</dbReference>
<evidence type="ECO:0000256" key="1">
    <source>
        <dbReference type="ARBA" id="ARBA00004911"/>
    </source>
</evidence>
<dbReference type="InterPro" id="IPR016067">
    <property type="entry name" value="S-AdoMet_deCO2ase_core"/>
</dbReference>
<dbReference type="UniPathway" id="UPA00331">
    <property type="reaction ID" value="UER00451"/>
</dbReference>
<dbReference type="PROSITE" id="PS01336">
    <property type="entry name" value="ADOMETDC"/>
    <property type="match status" value="1"/>
</dbReference>
<feature type="compositionally biased region" description="Low complexity" evidence="5">
    <location>
        <begin position="413"/>
        <end position="433"/>
    </location>
</feature>
<dbReference type="FunCoup" id="A0A1Y1UIE9">
    <property type="interactions" value="299"/>
</dbReference>
<dbReference type="PANTHER" id="PTHR11570:SF0">
    <property type="entry name" value="S-ADENOSYLMETHIONINE DECARBOXYLASE PROENZYME"/>
    <property type="match status" value="1"/>
</dbReference>
<keyword evidence="3" id="KW-0745">Spermidine biosynthesis</keyword>
<dbReference type="AlphaFoldDB" id="A0A1Y1UIE9"/>
<reference evidence="6 7" key="1">
    <citation type="submission" date="2017-03" db="EMBL/GenBank/DDBJ databases">
        <title>Widespread Adenine N6-methylation of Active Genes in Fungi.</title>
        <authorList>
            <consortium name="DOE Joint Genome Institute"/>
            <person name="Mondo S.J."/>
            <person name="Dannebaum R.O."/>
            <person name="Kuo R.C."/>
            <person name="Louie K.B."/>
            <person name="Bewick A.J."/>
            <person name="Labutti K."/>
            <person name="Haridas S."/>
            <person name="Kuo A."/>
            <person name="Salamov A."/>
            <person name="Ahrendt S.R."/>
            <person name="Lau R."/>
            <person name="Bowen B.P."/>
            <person name="Lipzen A."/>
            <person name="Sullivan W."/>
            <person name="Andreopoulos W.B."/>
            <person name="Clum A."/>
            <person name="Lindquist E."/>
            <person name="Daum C."/>
            <person name="Northen T.R."/>
            <person name="Ramamoorthy G."/>
            <person name="Schmitz R.J."/>
            <person name="Gryganskyi A."/>
            <person name="Culley D."/>
            <person name="Magnuson J."/>
            <person name="James T.Y."/>
            <person name="O'Malley M.A."/>
            <person name="Stajich J.E."/>
            <person name="Spatafora J.W."/>
            <person name="Visel A."/>
            <person name="Grigoriev I.V."/>
        </authorList>
    </citation>
    <scope>NUCLEOTIDE SEQUENCE [LARGE SCALE GENOMIC DNA]</scope>
    <source>
        <strain evidence="6 7">NRRL Y-17943</strain>
    </source>
</reference>
<proteinExistence type="inferred from homology"/>
<evidence type="ECO:0000256" key="2">
    <source>
        <dbReference type="ARBA" id="ARBA00008466"/>
    </source>
</evidence>
<comment type="caution">
    <text evidence="6">The sequence shown here is derived from an EMBL/GenBank/DDBJ whole genome shotgun (WGS) entry which is preliminary data.</text>
</comment>
<dbReference type="PANTHER" id="PTHR11570">
    <property type="entry name" value="S-ADENOSYLMETHIONINE DECARBOXYLASE"/>
    <property type="match status" value="1"/>
</dbReference>
<protein>
    <submittedName>
        <fullName evidence="6">S-adenosylmethionine decarboxylase</fullName>
    </submittedName>
</protein>
<comment type="similarity">
    <text evidence="2">Belongs to the eukaryotic AdoMetDC family.</text>
</comment>
<keyword evidence="4" id="KW-0620">Polyamine biosynthesis</keyword>
<dbReference type="Pfam" id="PF01536">
    <property type="entry name" value="SAM_decarbox"/>
    <property type="match status" value="1"/>
</dbReference>
<dbReference type="Gene3D" id="3.60.90.10">
    <property type="entry name" value="S-adenosylmethionine decarboxylase"/>
    <property type="match status" value="1"/>
</dbReference>
<organism evidence="6 7">
    <name type="scientific">Kockovaella imperatae</name>
    <dbReference type="NCBI Taxonomy" id="4999"/>
    <lineage>
        <taxon>Eukaryota</taxon>
        <taxon>Fungi</taxon>
        <taxon>Dikarya</taxon>
        <taxon>Basidiomycota</taxon>
        <taxon>Agaricomycotina</taxon>
        <taxon>Tremellomycetes</taxon>
        <taxon>Tremellales</taxon>
        <taxon>Cuniculitremaceae</taxon>
        <taxon>Kockovaella</taxon>
    </lineage>
</organism>
<dbReference type="InParanoid" id="A0A1Y1UIE9"/>
<name>A0A1Y1UIE9_9TREE</name>
<keyword evidence="7" id="KW-1185">Reference proteome</keyword>
<dbReference type="STRING" id="4999.A0A1Y1UIE9"/>
<dbReference type="GO" id="GO:0006597">
    <property type="term" value="P:spermine biosynthetic process"/>
    <property type="evidence" value="ECO:0007669"/>
    <property type="project" value="TreeGrafter"/>
</dbReference>
<dbReference type="FunFam" id="3.60.90.10:FF:000017">
    <property type="entry name" value="S-adenosylmethionine decarboxylase proenzyme"/>
    <property type="match status" value="1"/>
</dbReference>
<evidence type="ECO:0000313" key="6">
    <source>
        <dbReference type="EMBL" id="ORX36875.1"/>
    </source>
</evidence>
<dbReference type="GO" id="GO:0008295">
    <property type="term" value="P:spermidine biosynthetic process"/>
    <property type="evidence" value="ECO:0007669"/>
    <property type="project" value="UniProtKB-KW"/>
</dbReference>
<dbReference type="GeneID" id="33560130"/>
<evidence type="ECO:0000256" key="3">
    <source>
        <dbReference type="ARBA" id="ARBA00023066"/>
    </source>
</evidence>
<dbReference type="GO" id="GO:0005829">
    <property type="term" value="C:cytosol"/>
    <property type="evidence" value="ECO:0007669"/>
    <property type="project" value="TreeGrafter"/>
</dbReference>
<feature type="region of interest" description="Disordered" evidence="5">
    <location>
        <begin position="413"/>
        <end position="436"/>
    </location>
</feature>
<accession>A0A1Y1UIE9</accession>
<dbReference type="EMBL" id="NBSH01000007">
    <property type="protein sequence ID" value="ORX36875.1"/>
    <property type="molecule type" value="Genomic_DNA"/>
</dbReference>